<dbReference type="Proteomes" id="UP000612055">
    <property type="component" value="Unassembled WGS sequence"/>
</dbReference>
<dbReference type="InterPro" id="IPR000742">
    <property type="entry name" value="EGF"/>
</dbReference>
<dbReference type="Gene3D" id="2.10.25.10">
    <property type="entry name" value="Laminin"/>
    <property type="match status" value="1"/>
</dbReference>
<dbReference type="PANTHER" id="PTHR11062:SF268">
    <property type="entry name" value="FAMILY PROTEIN, PUTATIVE, EXPRESSED-RELATED"/>
    <property type="match status" value="1"/>
</dbReference>
<feature type="disulfide bond" evidence="4">
    <location>
        <begin position="115"/>
        <end position="124"/>
    </location>
</feature>
<comment type="subcellular location">
    <subcellularLocation>
        <location evidence="1">Golgi apparatus membrane</location>
        <topology evidence="1">Single-pass type II membrane protein</topology>
    </subcellularLocation>
</comment>
<dbReference type="PANTHER" id="PTHR11062">
    <property type="entry name" value="EXOSTOSIN HEPARAN SULFATE GLYCOSYLTRANSFERASE -RELATED"/>
    <property type="match status" value="1"/>
</dbReference>
<dbReference type="AlphaFoldDB" id="A0A835XS25"/>
<evidence type="ECO:0000313" key="8">
    <source>
        <dbReference type="Proteomes" id="UP000612055"/>
    </source>
</evidence>
<dbReference type="Pfam" id="PF23106">
    <property type="entry name" value="EGF_Teneurin"/>
    <property type="match status" value="1"/>
</dbReference>
<keyword evidence="4" id="KW-0245">EGF-like domain</keyword>
<evidence type="ECO:0000313" key="7">
    <source>
        <dbReference type="EMBL" id="KAG2489061.1"/>
    </source>
</evidence>
<reference evidence="7" key="1">
    <citation type="journal article" date="2020" name="bioRxiv">
        <title>Comparative genomics of Chlamydomonas.</title>
        <authorList>
            <person name="Craig R.J."/>
            <person name="Hasan A.R."/>
            <person name="Ness R.W."/>
            <person name="Keightley P.D."/>
        </authorList>
    </citation>
    <scope>NUCLEOTIDE SEQUENCE</scope>
    <source>
        <strain evidence="7">CCAP 11/70</strain>
    </source>
</reference>
<feature type="domain" description="EGF-like" evidence="6">
    <location>
        <begin position="88"/>
        <end position="125"/>
    </location>
</feature>
<proteinExistence type="inferred from homology"/>
<keyword evidence="3" id="KW-0333">Golgi apparatus</keyword>
<keyword evidence="4" id="KW-1015">Disulfide bond</keyword>
<evidence type="ECO:0000256" key="2">
    <source>
        <dbReference type="ARBA" id="ARBA00010271"/>
    </source>
</evidence>
<dbReference type="SUPFAM" id="SSF57196">
    <property type="entry name" value="EGF/Laminin"/>
    <property type="match status" value="1"/>
</dbReference>
<feature type="region of interest" description="Disordered" evidence="5">
    <location>
        <begin position="340"/>
        <end position="408"/>
    </location>
</feature>
<feature type="compositionally biased region" description="Low complexity" evidence="5">
    <location>
        <begin position="381"/>
        <end position="392"/>
    </location>
</feature>
<keyword evidence="8" id="KW-1185">Reference proteome</keyword>
<sequence length="870" mass="95283">MDPGPPVLAVHAAVVTGDGGPDEILASRYDHDMLHRSNKALGTGQRGGYPEACDRGGGKCALCALTRGSWCEEFFRQERVPWKPAPRGSKDCPSTQWGPCNGVGNCHYDIGLCQCPAGWKGAACDVKDLRPCTHRTREQNDPLDVTIGHVDAAGKDLDLTEPGWTASRCAGACDVDRASCYCPANTRYGRKPPPADAPPWVRYSERGRPISTICKPGKVPHRNGTMVAVEWGDPAMSLDDIIGPNGWCNAENESQLTTPARNGCPCDGDASIVGRMCEHVLEDACPNQCSGHGECDAGYCRCFPGWYGQECARKRAGQEMEPGLDISQRPWLQTTLRPVPAAATQPPPDAPGAGGNTSAATAASVRQGTGDGEGEAGTEGGASTSAGSANRGTGRRSRREGGSRSGSGGRLRPLIYVYDMPPEFTTRMHQYRLTTLNCHYRQYELGNETKLSIGGYSIEAYLHEMLLLSPHRTFDPEEADFFYVPVYFTCWTWPINGWADGPFWGAPTAMNRYSNAAHMWLAAKRWVQSHFPYWDRRGGRDHIFLTNHDEGACYMPTEIYETAIMLTHWGRLDLNHTSNSAWLPDNYTTGFTWPGVLGGADVLSMYQGHRCYDPRKDLVIPGLKAPAHYAASPLLGAAPYHRDILLYLRGDIGRHRVPNYSRGIRQKLYSMATTNQWAEKHRIFVGDWAEIPGNYSEHLARSVFCAVVPGDGYAMRMEDAVLHGCLPLIIMDRTHALFESILDLDSFSLRIEEAAVNEHLPNLLKAISKGQIERMQRKLALVWHRFAYAQGATVRAAMRESQTTHANAQAIYQGSVPELHPFQPVTRFPVQVDALSTILQWLHGRIPYTRGEAGGTAAGGDAAAAAAAAA</sequence>
<dbReference type="PROSITE" id="PS00022">
    <property type="entry name" value="EGF_1"/>
    <property type="match status" value="2"/>
</dbReference>
<dbReference type="GO" id="GO:0016757">
    <property type="term" value="F:glycosyltransferase activity"/>
    <property type="evidence" value="ECO:0007669"/>
    <property type="project" value="InterPro"/>
</dbReference>
<feature type="compositionally biased region" description="Gly residues" evidence="5">
    <location>
        <begin position="369"/>
        <end position="380"/>
    </location>
</feature>
<dbReference type="GO" id="GO:0000139">
    <property type="term" value="C:Golgi membrane"/>
    <property type="evidence" value="ECO:0007669"/>
    <property type="project" value="UniProtKB-SubCell"/>
</dbReference>
<comment type="similarity">
    <text evidence="2">Belongs to the glycosyltransferase 47 family.</text>
</comment>
<comment type="caution">
    <text evidence="7">The sequence shown here is derived from an EMBL/GenBank/DDBJ whole genome shotgun (WGS) entry which is preliminary data.</text>
</comment>
<name>A0A835XS25_9CHLO</name>
<dbReference type="InterPro" id="IPR040911">
    <property type="entry name" value="Exostosin_GT47"/>
</dbReference>
<organism evidence="7 8">
    <name type="scientific">Edaphochlamys debaryana</name>
    <dbReference type="NCBI Taxonomy" id="47281"/>
    <lineage>
        <taxon>Eukaryota</taxon>
        <taxon>Viridiplantae</taxon>
        <taxon>Chlorophyta</taxon>
        <taxon>core chlorophytes</taxon>
        <taxon>Chlorophyceae</taxon>
        <taxon>CS clade</taxon>
        <taxon>Chlamydomonadales</taxon>
        <taxon>Chlamydomonadales incertae sedis</taxon>
        <taxon>Edaphochlamys</taxon>
    </lineage>
</organism>
<evidence type="ECO:0000256" key="3">
    <source>
        <dbReference type="ARBA" id="ARBA00023034"/>
    </source>
</evidence>
<accession>A0A835XS25</accession>
<evidence type="ECO:0000259" key="6">
    <source>
        <dbReference type="PROSITE" id="PS50026"/>
    </source>
</evidence>
<protein>
    <recommendedName>
        <fullName evidence="6">EGF-like domain-containing protein</fullName>
    </recommendedName>
</protein>
<dbReference type="Pfam" id="PF03016">
    <property type="entry name" value="Exostosin_GT47"/>
    <property type="match status" value="1"/>
</dbReference>
<evidence type="ECO:0000256" key="1">
    <source>
        <dbReference type="ARBA" id="ARBA00004323"/>
    </source>
</evidence>
<evidence type="ECO:0000256" key="5">
    <source>
        <dbReference type="SAM" id="MobiDB-lite"/>
    </source>
</evidence>
<comment type="caution">
    <text evidence="4">Lacks conserved residue(s) required for the propagation of feature annotation.</text>
</comment>
<evidence type="ECO:0000256" key="4">
    <source>
        <dbReference type="PROSITE-ProRule" id="PRU00076"/>
    </source>
</evidence>
<dbReference type="InterPro" id="IPR004263">
    <property type="entry name" value="Exostosin"/>
</dbReference>
<gene>
    <name evidence="7" type="ORF">HYH03_012497</name>
</gene>
<dbReference type="EMBL" id="JAEHOE010000077">
    <property type="protein sequence ID" value="KAG2489061.1"/>
    <property type="molecule type" value="Genomic_DNA"/>
</dbReference>
<dbReference type="OrthoDB" id="522761at2759"/>
<dbReference type="PROSITE" id="PS01186">
    <property type="entry name" value="EGF_2"/>
    <property type="match status" value="2"/>
</dbReference>
<dbReference type="PROSITE" id="PS50026">
    <property type="entry name" value="EGF_3"/>
    <property type="match status" value="1"/>
</dbReference>